<gene>
    <name evidence="4" type="ORF">DW040_07580</name>
    <name evidence="3" type="ORF">DW272_07445</name>
</gene>
<dbReference type="Proteomes" id="UP000284267">
    <property type="component" value="Unassembled WGS sequence"/>
</dbReference>
<evidence type="ECO:0000313" key="3">
    <source>
        <dbReference type="EMBL" id="RHG17854.1"/>
    </source>
</evidence>
<protein>
    <submittedName>
        <fullName evidence="4">XRE family transcriptional regulator</fullName>
    </submittedName>
</protein>
<evidence type="ECO:0000313" key="6">
    <source>
        <dbReference type="Proteomes" id="UP000284267"/>
    </source>
</evidence>
<feature type="domain" description="HTH cro/C1-type" evidence="2">
    <location>
        <begin position="5"/>
        <end position="59"/>
    </location>
</feature>
<dbReference type="SMART" id="SM00530">
    <property type="entry name" value="HTH_XRE"/>
    <property type="match status" value="1"/>
</dbReference>
<dbReference type="PROSITE" id="PS50943">
    <property type="entry name" value="HTH_CROC1"/>
    <property type="match status" value="1"/>
</dbReference>
<evidence type="ECO:0000313" key="4">
    <source>
        <dbReference type="EMBL" id="RHK95682.1"/>
    </source>
</evidence>
<reference evidence="5 6" key="1">
    <citation type="submission" date="2018-08" db="EMBL/GenBank/DDBJ databases">
        <title>A genome reference for cultivated species of the human gut microbiota.</title>
        <authorList>
            <person name="Zou Y."/>
            <person name="Xue W."/>
            <person name="Luo G."/>
        </authorList>
    </citation>
    <scope>NUCLEOTIDE SEQUENCE [LARGE SCALE GENOMIC DNA]</scope>
    <source>
        <strain evidence="4 6">AF39-4</strain>
        <strain evidence="3 5">AM22-9LB</strain>
    </source>
</reference>
<dbReference type="GO" id="GO:0003677">
    <property type="term" value="F:DNA binding"/>
    <property type="evidence" value="ECO:0007669"/>
    <property type="project" value="UniProtKB-KW"/>
</dbReference>
<dbReference type="PANTHER" id="PTHR46558:SF4">
    <property type="entry name" value="DNA-BIDING PHAGE PROTEIN"/>
    <property type="match status" value="1"/>
</dbReference>
<dbReference type="InterPro" id="IPR010982">
    <property type="entry name" value="Lambda_DNA-bd_dom_sf"/>
</dbReference>
<dbReference type="RefSeq" id="WP_117638803.1">
    <property type="nucleotide sequence ID" value="NZ_CABJDZ010000003.1"/>
</dbReference>
<comment type="caution">
    <text evidence="4">The sequence shown here is derived from an EMBL/GenBank/DDBJ whole genome shotgun (WGS) entry which is preliminary data.</text>
</comment>
<evidence type="ECO:0000313" key="5">
    <source>
        <dbReference type="Proteomes" id="UP000284220"/>
    </source>
</evidence>
<dbReference type="EMBL" id="QROE01000003">
    <property type="protein sequence ID" value="RHK95682.1"/>
    <property type="molecule type" value="Genomic_DNA"/>
</dbReference>
<evidence type="ECO:0000256" key="1">
    <source>
        <dbReference type="ARBA" id="ARBA00023125"/>
    </source>
</evidence>
<evidence type="ECO:0000259" key="2">
    <source>
        <dbReference type="PROSITE" id="PS50943"/>
    </source>
</evidence>
<dbReference type="Pfam" id="PF01381">
    <property type="entry name" value="HTH_3"/>
    <property type="match status" value="1"/>
</dbReference>
<name>A0A415HPX7_9FIRM</name>
<sequence length="62" mass="7360">MENKIRRARKKKGYTQEELACMVGCSVKTIIRWEKGENRVSSQYFKKLSENLDLNMEDFLSE</sequence>
<accession>A0A415HPX7</accession>
<dbReference type="PANTHER" id="PTHR46558">
    <property type="entry name" value="TRACRIPTIONAL REGULATORY PROTEIN-RELATED-RELATED"/>
    <property type="match status" value="1"/>
</dbReference>
<dbReference type="SUPFAM" id="SSF47413">
    <property type="entry name" value="lambda repressor-like DNA-binding domains"/>
    <property type="match status" value="1"/>
</dbReference>
<proteinExistence type="predicted"/>
<dbReference type="AlphaFoldDB" id="A0A415HPX7"/>
<keyword evidence="1" id="KW-0238">DNA-binding</keyword>
<dbReference type="InterPro" id="IPR001387">
    <property type="entry name" value="Cro/C1-type_HTH"/>
</dbReference>
<dbReference type="Gene3D" id="1.10.260.40">
    <property type="entry name" value="lambda repressor-like DNA-binding domains"/>
    <property type="match status" value="1"/>
</dbReference>
<dbReference type="Proteomes" id="UP000284220">
    <property type="component" value="Unassembled WGS sequence"/>
</dbReference>
<dbReference type="EMBL" id="QRHZ01000003">
    <property type="protein sequence ID" value="RHG17854.1"/>
    <property type="molecule type" value="Genomic_DNA"/>
</dbReference>
<dbReference type="CDD" id="cd00093">
    <property type="entry name" value="HTH_XRE"/>
    <property type="match status" value="1"/>
</dbReference>
<organism evidence="4 6">
    <name type="scientific">Blautia obeum</name>
    <dbReference type="NCBI Taxonomy" id="40520"/>
    <lineage>
        <taxon>Bacteria</taxon>
        <taxon>Bacillati</taxon>
        <taxon>Bacillota</taxon>
        <taxon>Clostridia</taxon>
        <taxon>Lachnospirales</taxon>
        <taxon>Lachnospiraceae</taxon>
        <taxon>Blautia</taxon>
    </lineage>
</organism>